<dbReference type="Proteomes" id="UP001620408">
    <property type="component" value="Unassembled WGS sequence"/>
</dbReference>
<comment type="caution">
    <text evidence="2">The sequence shown here is derived from an EMBL/GenBank/DDBJ whole genome shotgun (WGS) entry which is preliminary data.</text>
</comment>
<accession>A0ABW8K506</accession>
<dbReference type="EMBL" id="JADIKD010000008">
    <property type="protein sequence ID" value="MFK2916988.1"/>
    <property type="molecule type" value="Genomic_DNA"/>
</dbReference>
<protein>
    <recommendedName>
        <fullName evidence="4">Cobalamin ABC transporter</fullName>
    </recommendedName>
</protein>
<name>A0ABW8K506_9GAMM</name>
<reference evidence="2 3" key="1">
    <citation type="submission" date="2020-10" db="EMBL/GenBank/DDBJ databases">
        <title>Phylogeny of dyella-like bacteria.</title>
        <authorList>
            <person name="Fu J."/>
        </authorList>
    </citation>
    <scope>NUCLEOTIDE SEQUENCE [LARGE SCALE GENOMIC DNA]</scope>
    <source>
        <strain evidence="2 3">BB4</strain>
    </source>
</reference>
<gene>
    <name evidence="2" type="ORF">ISS97_06920</name>
</gene>
<dbReference type="RefSeq" id="WP_379986991.1">
    <property type="nucleotide sequence ID" value="NZ_JADIKD010000008.1"/>
</dbReference>
<keyword evidence="1" id="KW-1133">Transmembrane helix</keyword>
<feature type="transmembrane region" description="Helical" evidence="1">
    <location>
        <begin position="85"/>
        <end position="105"/>
    </location>
</feature>
<evidence type="ECO:0000313" key="2">
    <source>
        <dbReference type="EMBL" id="MFK2916988.1"/>
    </source>
</evidence>
<feature type="transmembrane region" description="Helical" evidence="1">
    <location>
        <begin position="162"/>
        <end position="181"/>
    </location>
</feature>
<evidence type="ECO:0008006" key="4">
    <source>
        <dbReference type="Google" id="ProtNLM"/>
    </source>
</evidence>
<sequence length="196" mass="21425">MLTMKPPSSRFSILLLVSLAAVMIATRFHHFGTALNLPDASMAVFFLGGLSLRKHLYFGLFMVLAVVLDWISVSYAGVSDFCVTPAYSFLLLAYAVLWYGGRWYADRLQASAGSLAGALAVALLAAACSFAISNGAFYWLGGRYAQPHMSEYLARLWQWGPLFVRTTMTYVAVALAGFAIYQRVVAARSVAAERRA</sequence>
<organism evidence="2 3">
    <name type="scientific">Dyella koreensis</name>
    <dbReference type="NCBI Taxonomy" id="311235"/>
    <lineage>
        <taxon>Bacteria</taxon>
        <taxon>Pseudomonadati</taxon>
        <taxon>Pseudomonadota</taxon>
        <taxon>Gammaproteobacteria</taxon>
        <taxon>Lysobacterales</taxon>
        <taxon>Rhodanobacteraceae</taxon>
        <taxon>Dyella</taxon>
    </lineage>
</organism>
<evidence type="ECO:0000313" key="3">
    <source>
        <dbReference type="Proteomes" id="UP001620408"/>
    </source>
</evidence>
<evidence type="ECO:0000256" key="1">
    <source>
        <dbReference type="SAM" id="Phobius"/>
    </source>
</evidence>
<proteinExistence type="predicted"/>
<keyword evidence="3" id="KW-1185">Reference proteome</keyword>
<feature type="transmembrane region" description="Helical" evidence="1">
    <location>
        <begin position="58"/>
        <end position="78"/>
    </location>
</feature>
<keyword evidence="1" id="KW-0472">Membrane</keyword>
<keyword evidence="1" id="KW-0812">Transmembrane</keyword>
<feature type="transmembrane region" description="Helical" evidence="1">
    <location>
        <begin position="117"/>
        <end position="141"/>
    </location>
</feature>